<dbReference type="PANTHER" id="PTHR24396">
    <property type="entry name" value="ZINC FINGER PROTEIN"/>
    <property type="match status" value="1"/>
</dbReference>
<evidence type="ECO:0000256" key="1">
    <source>
        <dbReference type="ARBA" id="ARBA00004123"/>
    </source>
</evidence>
<feature type="region of interest" description="Disordered" evidence="17">
    <location>
        <begin position="134"/>
        <end position="155"/>
    </location>
</feature>
<evidence type="ECO:0000256" key="9">
    <source>
        <dbReference type="ARBA" id="ARBA00023125"/>
    </source>
</evidence>
<feature type="region of interest" description="Disordered" evidence="17">
    <location>
        <begin position="359"/>
        <end position="382"/>
    </location>
</feature>
<dbReference type="InterPro" id="IPR036236">
    <property type="entry name" value="Znf_C2H2_sf"/>
</dbReference>
<dbReference type="Proteomes" id="UP000501346">
    <property type="component" value="Chromosome SeII-SeIV"/>
</dbReference>
<keyword evidence="8" id="KW-0862">Zinc</keyword>
<evidence type="ECO:0000256" key="7">
    <source>
        <dbReference type="ARBA" id="ARBA00022771"/>
    </source>
</evidence>
<dbReference type="AlphaFoldDB" id="A0A6C1E468"/>
<dbReference type="GO" id="GO:0000978">
    <property type="term" value="F:RNA polymerase II cis-regulatory region sequence-specific DNA binding"/>
    <property type="evidence" value="ECO:0007669"/>
    <property type="project" value="TreeGrafter"/>
</dbReference>
<evidence type="ECO:0000256" key="3">
    <source>
        <dbReference type="ARBA" id="ARBA00022475"/>
    </source>
</evidence>
<feature type="domain" description="C2H2-type" evidence="18">
    <location>
        <begin position="165"/>
        <end position="192"/>
    </location>
</feature>
<accession>A0A6C1E468</accession>
<dbReference type="Gene3D" id="3.30.160.60">
    <property type="entry name" value="Classic Zinc Finger"/>
    <property type="match status" value="1"/>
</dbReference>
<evidence type="ECO:0000256" key="12">
    <source>
        <dbReference type="ARBA" id="ARBA00023242"/>
    </source>
</evidence>
<evidence type="ECO:0000256" key="13">
    <source>
        <dbReference type="ARBA" id="ARBA00038616"/>
    </source>
</evidence>
<comment type="subcellular location">
    <subcellularLocation>
        <location evidence="2">Cell membrane</location>
        <topology evidence="2">Peripheral membrane protein</topology>
        <orientation evidence="2">Cytoplasmic side</orientation>
    </subcellularLocation>
    <subcellularLocation>
        <location evidence="1">Nucleus</location>
    </subcellularLocation>
</comment>
<keyword evidence="11" id="KW-0865">Zymogen</keyword>
<evidence type="ECO:0000256" key="6">
    <source>
        <dbReference type="ARBA" id="ARBA00022737"/>
    </source>
</evidence>
<dbReference type="PROSITE" id="PS00028">
    <property type="entry name" value="ZINC_FINGER_C2H2_1"/>
    <property type="match status" value="1"/>
</dbReference>
<dbReference type="GO" id="GO:0005634">
    <property type="term" value="C:nucleus"/>
    <property type="evidence" value="ECO:0007669"/>
    <property type="project" value="UniProtKB-SubCell"/>
</dbReference>
<evidence type="ECO:0000256" key="2">
    <source>
        <dbReference type="ARBA" id="ARBA00004413"/>
    </source>
</evidence>
<feature type="compositionally biased region" description="Polar residues" evidence="17">
    <location>
        <begin position="369"/>
        <end position="382"/>
    </location>
</feature>
<evidence type="ECO:0000256" key="15">
    <source>
        <dbReference type="ARBA" id="ARBA00073838"/>
    </source>
</evidence>
<dbReference type="SUPFAM" id="SSF57667">
    <property type="entry name" value="beta-beta-alpha zinc fingers"/>
    <property type="match status" value="1"/>
</dbReference>
<comment type="subunit">
    <text evidence="13">Interacts (via Region II) with SSY5; protease component of the SPS-sensor.</text>
</comment>
<evidence type="ECO:0000256" key="10">
    <source>
        <dbReference type="ARBA" id="ARBA00023136"/>
    </source>
</evidence>
<protein>
    <recommendedName>
        <fullName evidence="15">Transcription factor STP1</fullName>
    </recommendedName>
</protein>
<feature type="region of interest" description="Disordered" evidence="17">
    <location>
        <begin position="44"/>
        <end position="78"/>
    </location>
</feature>
<dbReference type="OrthoDB" id="9439903at2759"/>
<dbReference type="InterPro" id="IPR013087">
    <property type="entry name" value="Znf_C2H2_type"/>
</dbReference>
<dbReference type="GO" id="GO:0000981">
    <property type="term" value="F:DNA-binding transcription factor activity, RNA polymerase II-specific"/>
    <property type="evidence" value="ECO:0007669"/>
    <property type="project" value="TreeGrafter"/>
</dbReference>
<dbReference type="GO" id="GO:0005886">
    <property type="term" value="C:plasma membrane"/>
    <property type="evidence" value="ECO:0007669"/>
    <property type="project" value="UniProtKB-SubCell"/>
</dbReference>
<evidence type="ECO:0000313" key="19">
    <source>
        <dbReference type="EMBL" id="QID83771.1"/>
    </source>
</evidence>
<keyword evidence="20" id="KW-1185">Reference proteome</keyword>
<dbReference type="GO" id="GO:0045944">
    <property type="term" value="P:positive regulation of transcription by RNA polymerase II"/>
    <property type="evidence" value="ECO:0007669"/>
    <property type="project" value="UniProtKB-ARBA"/>
</dbReference>
<evidence type="ECO:0000256" key="11">
    <source>
        <dbReference type="ARBA" id="ARBA00023145"/>
    </source>
</evidence>
<keyword evidence="4" id="KW-0819">tRNA processing</keyword>
<keyword evidence="9" id="KW-0238">DNA-binding</keyword>
<evidence type="ECO:0000256" key="5">
    <source>
        <dbReference type="ARBA" id="ARBA00022723"/>
    </source>
</evidence>
<dbReference type="InterPro" id="IPR051643">
    <property type="entry name" value="Transcr_Reg_ZincFinger"/>
</dbReference>
<evidence type="ECO:0000256" key="4">
    <source>
        <dbReference type="ARBA" id="ARBA00022694"/>
    </source>
</evidence>
<gene>
    <name evidence="19" type="primary">STP1_2</name>
    <name evidence="19" type="ORF">GRS66_006249</name>
</gene>
<dbReference type="SMART" id="SM00355">
    <property type="entry name" value="ZnF_C2H2"/>
    <property type="match status" value="2"/>
</dbReference>
<feature type="compositionally biased region" description="Acidic residues" evidence="17">
    <location>
        <begin position="51"/>
        <end position="64"/>
    </location>
</feature>
<reference evidence="19 20" key="1">
    <citation type="journal article" date="2019" name="BMC Genomics">
        <title>Chromosome level assembly and comparative genome analysis confirm lager-brewing yeasts originated from a single hybridization.</title>
        <authorList>
            <person name="Salazar A.N."/>
            <person name="Gorter de Vries A.R."/>
            <person name="van den Broek M."/>
            <person name="Brouwers N."/>
            <person name="de la Torre Cortes P."/>
            <person name="Kuijpers N.G.A."/>
            <person name="Daran J.G."/>
            <person name="Abeel T."/>
        </authorList>
    </citation>
    <scope>NUCLEOTIDE SEQUENCE [LARGE SCALE GENOMIC DNA]</scope>
    <source>
        <strain evidence="19 20">CBS 1483</strain>
    </source>
</reference>
<evidence type="ECO:0000256" key="14">
    <source>
        <dbReference type="ARBA" id="ARBA00057128"/>
    </source>
</evidence>
<name>A0A6C1E468_SACPS</name>
<dbReference type="PANTHER" id="PTHR24396:SF19">
    <property type="entry name" value="FI01119P"/>
    <property type="match status" value="1"/>
</dbReference>
<dbReference type="PROSITE" id="PS50157">
    <property type="entry name" value="ZINC_FINGER_C2H2_2"/>
    <property type="match status" value="1"/>
</dbReference>
<dbReference type="GO" id="GO:0008033">
    <property type="term" value="P:tRNA processing"/>
    <property type="evidence" value="ECO:0007669"/>
    <property type="project" value="UniProtKB-KW"/>
</dbReference>
<evidence type="ECO:0000259" key="18">
    <source>
        <dbReference type="PROSITE" id="PS50157"/>
    </source>
</evidence>
<keyword evidence="12" id="KW-0539">Nucleus</keyword>
<organism evidence="19 20">
    <name type="scientific">Saccharomyces pastorianus</name>
    <name type="common">Lager yeast</name>
    <name type="synonym">Saccharomyces cerevisiae x Saccharomyces eubayanus</name>
    <dbReference type="NCBI Taxonomy" id="27292"/>
    <lineage>
        <taxon>Eukaryota</taxon>
        <taxon>Fungi</taxon>
        <taxon>Dikarya</taxon>
        <taxon>Ascomycota</taxon>
        <taxon>Saccharomycotina</taxon>
        <taxon>Saccharomycetes</taxon>
        <taxon>Saccharomycetales</taxon>
        <taxon>Saccharomycetaceae</taxon>
        <taxon>Saccharomyces</taxon>
    </lineage>
</organism>
<keyword evidence="7 16" id="KW-0863">Zinc-finger</keyword>
<dbReference type="GO" id="GO:0008270">
    <property type="term" value="F:zinc ion binding"/>
    <property type="evidence" value="ECO:0007669"/>
    <property type="project" value="UniProtKB-KW"/>
</dbReference>
<feature type="compositionally biased region" description="Low complexity" evidence="17">
    <location>
        <begin position="135"/>
        <end position="149"/>
    </location>
</feature>
<comment type="function">
    <text evidence="14">Transcription factor involved in the regulation of gene expression in response to extracellular amino acid levels. Synthesized as latent cytoplasmic precursor, which, upon a signal initiated by the plasma membrane SPS (SSY1-PTR3-SSY5) amino acid sensor system, becomes proteolytically activated and relocates to the nucleus, where it induces the expression of SPS-sensor-regulated genes, including the amino-acid permeases AGP1, BAP2, BAP3 and GNP1. Binding to promoters is facilitated by DAL81. Involved in the repression of genes subject to nitrogen catabolite repression and genes involved in stress response. Negatively regulated by inner nuclear membrane proteins ASI1, ASI2 and ASI3, which prevent unprocessed precursor forms that escape cytoplasmic anchoring from inducing SPS-sensor-regulated genes. May be involved in pre-tRNA splicing.</text>
</comment>
<evidence type="ECO:0000313" key="20">
    <source>
        <dbReference type="Proteomes" id="UP000501346"/>
    </source>
</evidence>
<keyword evidence="5" id="KW-0479">Metal-binding</keyword>
<dbReference type="EMBL" id="CP048999">
    <property type="protein sequence ID" value="QID83771.1"/>
    <property type="molecule type" value="Genomic_DNA"/>
</dbReference>
<evidence type="ECO:0000256" key="8">
    <source>
        <dbReference type="ARBA" id="ARBA00022833"/>
    </source>
</evidence>
<evidence type="ECO:0000256" key="16">
    <source>
        <dbReference type="PROSITE-ProRule" id="PRU00042"/>
    </source>
</evidence>
<keyword evidence="6" id="KW-0677">Repeat</keyword>
<sequence length="533" mass="59758">MPSTTLLFPHKHIRALPGKMYAFFRQLVSGVVISKPDLSLRFSSESGTKLEDEDEEDEEDEEDGNMVAGLFPKSNNVDRSLNGGSSVIPCSMDASHLNTPISMTLSPENRIKCEVNAKLLPGSKLEQEAGILVTSSSSASSSPLSASGSTPEHSTKVLENGEEEFICHYCDATFRIRGYLTRHIKKHAIQKAYHCPFFNCSTPPDLRCHNSGGFSRRDTYKTHLKARHVLYSKGVKPQDRNKSSGHCAQCGEYFSAIENFVENHIESGDCKALPQGYTKKNEKRSGKLRKIKTSNGHSRFISTSQSVVEPKVLFNKDAVEAMTIVANNSSGSDIISKYGNNKLMLNSENFQIDIPKRKRKYTKRKQQQHPDSAITSSTDKNQQEALDAISSAAVFSHFDSHLLEPVTSNSSESSAEIMAHSKQMKNILIDINSFTNEQQQPQNVPTFMPLDIEQSSYDLNDMAMSYPITPAQNSHNSSQYTNAKITQILQTQLDPEYLSQSHIRETQQYLDFYNDNFGSQFRVNKHMRKTEKK</sequence>
<dbReference type="FunFam" id="3.30.160.60:FF:002194">
    <property type="entry name" value="STP1p Transcription factor"/>
    <property type="match status" value="1"/>
</dbReference>
<keyword evidence="10" id="KW-0472">Membrane</keyword>
<proteinExistence type="predicted"/>
<keyword evidence="3" id="KW-1003">Cell membrane</keyword>
<evidence type="ECO:0000256" key="17">
    <source>
        <dbReference type="SAM" id="MobiDB-lite"/>
    </source>
</evidence>